<evidence type="ECO:0000259" key="1">
    <source>
        <dbReference type="SMART" id="SM00849"/>
    </source>
</evidence>
<gene>
    <name evidence="2" type="ORF">A2V71_04710</name>
</gene>
<evidence type="ECO:0000313" key="3">
    <source>
        <dbReference type="Proteomes" id="UP000178764"/>
    </source>
</evidence>
<accession>A0A1F5DMR8</accession>
<protein>
    <recommendedName>
        <fullName evidence="1">Metallo-beta-lactamase domain-containing protein</fullName>
    </recommendedName>
</protein>
<sequence length="222" mass="25272">MLIKFLGTSSGESIPRADCDCRQCKSVDKKDKRLRPVILINKKILIDAGPDILKQLHQNQINALEAVLITHDHQDHIGGLKDLLRARRDIRIIRLKPGQHFKLLGIDFYAFKVKHSNLVPTVGVEINQGVYIPDISDLDWAVKYIKESKAAILDGSVLGRNFGGHLSMNEIIGETKEMKNLKKIYFTHNGHTKKPHKEMQELVKKMGDKRFFIAYDGLEIKV</sequence>
<dbReference type="Gene3D" id="3.60.15.10">
    <property type="entry name" value="Ribonuclease Z/Hydroxyacylglutathione hydrolase-like"/>
    <property type="match status" value="2"/>
</dbReference>
<dbReference type="EMBL" id="MEZT01000021">
    <property type="protein sequence ID" value="OGD56405.1"/>
    <property type="molecule type" value="Genomic_DNA"/>
</dbReference>
<dbReference type="PANTHER" id="PTHR42663:SF6">
    <property type="entry name" value="HYDROLASE C777.06C-RELATED"/>
    <property type="match status" value="1"/>
</dbReference>
<dbReference type="Proteomes" id="UP000178764">
    <property type="component" value="Unassembled WGS sequence"/>
</dbReference>
<name>A0A1F5DMR8_9BACT</name>
<dbReference type="Pfam" id="PF12706">
    <property type="entry name" value="Lactamase_B_2"/>
    <property type="match status" value="1"/>
</dbReference>
<dbReference type="InterPro" id="IPR001279">
    <property type="entry name" value="Metallo-B-lactamas"/>
</dbReference>
<dbReference type="SUPFAM" id="SSF56281">
    <property type="entry name" value="Metallo-hydrolase/oxidoreductase"/>
    <property type="match status" value="1"/>
</dbReference>
<dbReference type="InterPro" id="IPR036866">
    <property type="entry name" value="RibonucZ/Hydroxyglut_hydro"/>
</dbReference>
<dbReference type="SMART" id="SM00849">
    <property type="entry name" value="Lactamase_B"/>
    <property type="match status" value="1"/>
</dbReference>
<feature type="domain" description="Metallo-beta-lactamase" evidence="1">
    <location>
        <begin position="34"/>
        <end position="188"/>
    </location>
</feature>
<proteinExistence type="predicted"/>
<dbReference type="AlphaFoldDB" id="A0A1F5DMR8"/>
<comment type="caution">
    <text evidence="2">The sequence shown here is derived from an EMBL/GenBank/DDBJ whole genome shotgun (WGS) entry which is preliminary data.</text>
</comment>
<organism evidence="2 3">
    <name type="scientific">Candidatus Berkelbacteria bacterium RBG_13_40_8</name>
    <dbReference type="NCBI Taxonomy" id="1797467"/>
    <lineage>
        <taxon>Bacteria</taxon>
        <taxon>Candidatus Berkelbacteria</taxon>
    </lineage>
</organism>
<evidence type="ECO:0000313" key="2">
    <source>
        <dbReference type="EMBL" id="OGD56405.1"/>
    </source>
</evidence>
<dbReference type="PANTHER" id="PTHR42663">
    <property type="entry name" value="HYDROLASE C777.06C-RELATED-RELATED"/>
    <property type="match status" value="1"/>
</dbReference>
<reference evidence="2 3" key="1">
    <citation type="journal article" date="2016" name="Nat. Commun.">
        <title>Thousands of microbial genomes shed light on interconnected biogeochemical processes in an aquifer system.</title>
        <authorList>
            <person name="Anantharaman K."/>
            <person name="Brown C.T."/>
            <person name="Hug L.A."/>
            <person name="Sharon I."/>
            <person name="Castelle C.J."/>
            <person name="Probst A.J."/>
            <person name="Thomas B.C."/>
            <person name="Singh A."/>
            <person name="Wilkins M.J."/>
            <person name="Karaoz U."/>
            <person name="Brodie E.L."/>
            <person name="Williams K.H."/>
            <person name="Hubbard S.S."/>
            <person name="Banfield J.F."/>
        </authorList>
    </citation>
    <scope>NUCLEOTIDE SEQUENCE [LARGE SCALE GENOMIC DNA]</scope>
</reference>